<dbReference type="CDD" id="cd01668">
    <property type="entry name" value="TGS_RSH"/>
    <property type="match status" value="1"/>
</dbReference>
<dbReference type="GO" id="GO:0005886">
    <property type="term" value="C:plasma membrane"/>
    <property type="evidence" value="ECO:0007669"/>
    <property type="project" value="TreeGrafter"/>
</dbReference>
<accession>A0A291R0Z7</accession>
<dbReference type="Proteomes" id="UP000220133">
    <property type="component" value="Chromosome"/>
</dbReference>
<sequence length="751" mass="86115">MDTVTVQKYNLDEEQEKKEIVRQYRALLRALKPRLKKGDRELVRTAFEMAADAHKDMRRKSGEPYILHPLAVAQICVEEIGLGVRSAICALLHDTVEDTEITLEDVEREFGNEIAHIVDGLTKISNVIDANNTGNTTAQAENFKKILLTLADDPRVILIKLADRLHNMRTLDSMSREKQLKIASETVFIYAPLAHRLGLYNIKSELEDLAMKYTEQDTYREIARRLKETKRERTRYINEFIKPIKEVLQEEGFHFEIYGRPKSIHSIWNKIKTKGVLFEEVYDLFAIRIIMDSTPEKEKAECWKVYSIITDFYHPSPERTRDWLSNPKSNGYEALHVTVMGPNGKWVEVQIRSKRMNDYAEKGLAAHWRYKEGNQSVQESKFDQWFTQIREILSNPDSNTLDFLADFKSNLFTEEIYVYTPKGDLKILPVNSTALDFAYSIHSAVGNRCIGAKVNYKLVPLSHKLRSGDQVEIITSSKQRPSEDWLNIVLTAKAKSKIKDALKEEKRKVAMDGKAALERKLDHLKVSMSNHNINELVQYYKQPSPLDLYYQIAVKNIDLKDLKQFNVIADKLDAPKPVKNHDIPAPVVHEEHRHKELQKKDAELIIFGESSDKIAYKLANCCRPIPGDDVFGFITASEGLKIHRTNCPNAAQLLANYGHRVVKTKWVKNREISFLTGLRIIGMDDVGVIHKITNIISGEQKVNIAALTIESKEGLFEGHIKVYVHDKEELDELVIKLNSLDGIQSVSRLED</sequence>
<organism evidence="4 5">
    <name type="scientific">Chitinophaga caeni</name>
    <dbReference type="NCBI Taxonomy" id="2029983"/>
    <lineage>
        <taxon>Bacteria</taxon>
        <taxon>Pseudomonadati</taxon>
        <taxon>Bacteroidota</taxon>
        <taxon>Chitinophagia</taxon>
        <taxon>Chitinophagales</taxon>
        <taxon>Chitinophagaceae</taxon>
        <taxon>Chitinophaga</taxon>
    </lineage>
</organism>
<dbReference type="Gene3D" id="3.30.460.10">
    <property type="entry name" value="Beta Polymerase, domain 2"/>
    <property type="match status" value="1"/>
</dbReference>
<dbReference type="SUPFAM" id="SSF81301">
    <property type="entry name" value="Nucleotidyltransferase"/>
    <property type="match status" value="1"/>
</dbReference>
<dbReference type="CDD" id="cd04876">
    <property type="entry name" value="ACT_RelA-SpoT"/>
    <property type="match status" value="1"/>
</dbReference>
<dbReference type="GO" id="GO:0015969">
    <property type="term" value="P:guanosine tetraphosphate metabolic process"/>
    <property type="evidence" value="ECO:0007669"/>
    <property type="project" value="InterPro"/>
</dbReference>
<feature type="domain" description="TGS" evidence="3">
    <location>
        <begin position="414"/>
        <end position="475"/>
    </location>
</feature>
<dbReference type="Pfam" id="PF19296">
    <property type="entry name" value="RelA_AH_RIS"/>
    <property type="match status" value="1"/>
</dbReference>
<dbReference type="InterPro" id="IPR045865">
    <property type="entry name" value="ACT-like_dom_sf"/>
</dbReference>
<dbReference type="InterPro" id="IPR007685">
    <property type="entry name" value="RelA_SpoT"/>
</dbReference>
<dbReference type="InterPro" id="IPR004811">
    <property type="entry name" value="RelA/Spo_fam"/>
</dbReference>
<proteinExistence type="inferred from homology"/>
<dbReference type="Gene3D" id="3.10.20.30">
    <property type="match status" value="1"/>
</dbReference>
<dbReference type="CDD" id="cd05399">
    <property type="entry name" value="NT_Rel-Spo_like"/>
    <property type="match status" value="1"/>
</dbReference>
<evidence type="ECO:0000313" key="4">
    <source>
        <dbReference type="EMBL" id="ATL49774.1"/>
    </source>
</evidence>
<gene>
    <name evidence="4" type="ORF">COR50_08035</name>
</gene>
<dbReference type="PANTHER" id="PTHR21262">
    <property type="entry name" value="GUANOSINE-3',5'-BIS DIPHOSPHATE 3'-PYROPHOSPHOHYDROLASE"/>
    <property type="match status" value="1"/>
</dbReference>
<dbReference type="OrthoDB" id="9805041at2"/>
<dbReference type="FunFam" id="3.10.20.30:FF:000002">
    <property type="entry name" value="GTP pyrophosphokinase (RelA/SpoT)"/>
    <property type="match status" value="1"/>
</dbReference>
<dbReference type="Pfam" id="PF02824">
    <property type="entry name" value="TGS"/>
    <property type="match status" value="1"/>
</dbReference>
<evidence type="ECO:0000313" key="5">
    <source>
        <dbReference type="Proteomes" id="UP000220133"/>
    </source>
</evidence>
<reference evidence="4 5" key="1">
    <citation type="submission" date="2017-10" db="EMBL/GenBank/DDBJ databases">
        <title>Paenichitinophaga pekingensis gen. nov., sp. nov., isolated from activated sludge.</title>
        <authorList>
            <person name="Jin D."/>
            <person name="Kong X."/>
            <person name="Deng Y."/>
            <person name="Bai Z."/>
        </authorList>
    </citation>
    <scope>NUCLEOTIDE SEQUENCE [LARGE SCALE GENOMIC DNA]</scope>
    <source>
        <strain evidence="4 5">13</strain>
    </source>
</reference>
<dbReference type="SUPFAM" id="SSF109604">
    <property type="entry name" value="HD-domain/PDEase-like"/>
    <property type="match status" value="1"/>
</dbReference>
<dbReference type="InterPro" id="IPR033655">
    <property type="entry name" value="TGS_RelA/SpoT"/>
</dbReference>
<dbReference type="SUPFAM" id="SSF81271">
    <property type="entry name" value="TGS-like"/>
    <property type="match status" value="1"/>
</dbReference>
<dbReference type="InterPro" id="IPR045600">
    <property type="entry name" value="RelA/SpoT_AH_RIS"/>
</dbReference>
<dbReference type="InterPro" id="IPR043519">
    <property type="entry name" value="NT_sf"/>
</dbReference>
<name>A0A291R0Z7_9BACT</name>
<evidence type="ECO:0000259" key="2">
    <source>
        <dbReference type="PROSITE" id="PS51671"/>
    </source>
</evidence>
<feature type="domain" description="ACT" evidence="2">
    <location>
        <begin position="677"/>
        <end position="751"/>
    </location>
</feature>
<evidence type="ECO:0000256" key="1">
    <source>
        <dbReference type="RuleBase" id="RU003847"/>
    </source>
</evidence>
<protein>
    <submittedName>
        <fullName evidence="4">RelA/SpoT family protein</fullName>
    </submittedName>
</protein>
<dbReference type="InterPro" id="IPR003607">
    <property type="entry name" value="HD/PDEase_dom"/>
</dbReference>
<dbReference type="SUPFAM" id="SSF55021">
    <property type="entry name" value="ACT-like"/>
    <property type="match status" value="1"/>
</dbReference>
<comment type="similarity">
    <text evidence="1">Belongs to the relA/spoT family.</text>
</comment>
<dbReference type="CDD" id="cd00077">
    <property type="entry name" value="HDc"/>
    <property type="match status" value="1"/>
</dbReference>
<dbReference type="NCBIfam" id="TIGR00691">
    <property type="entry name" value="spoT_relA"/>
    <property type="match status" value="1"/>
</dbReference>
<dbReference type="EMBL" id="CP023777">
    <property type="protein sequence ID" value="ATL49774.1"/>
    <property type="molecule type" value="Genomic_DNA"/>
</dbReference>
<dbReference type="InterPro" id="IPR012675">
    <property type="entry name" value="Beta-grasp_dom_sf"/>
</dbReference>
<dbReference type="PROSITE" id="PS51880">
    <property type="entry name" value="TGS"/>
    <property type="match status" value="1"/>
</dbReference>
<dbReference type="PROSITE" id="PS51671">
    <property type="entry name" value="ACT"/>
    <property type="match status" value="1"/>
</dbReference>
<dbReference type="Gene3D" id="3.30.70.260">
    <property type="match status" value="1"/>
</dbReference>
<dbReference type="InterPro" id="IPR012676">
    <property type="entry name" value="TGS-like"/>
</dbReference>
<dbReference type="Gene3D" id="1.10.3210.10">
    <property type="entry name" value="Hypothetical protein af1432"/>
    <property type="match status" value="1"/>
</dbReference>
<dbReference type="FunFam" id="1.10.3210.10:FF:000001">
    <property type="entry name" value="GTP pyrophosphokinase RelA"/>
    <property type="match status" value="1"/>
</dbReference>
<comment type="function">
    <text evidence="1">In eubacteria ppGpp (guanosine 3'-diphosphate 5'-diphosphate) is a mediator of the stringent response that coordinates a variety of cellular activities in response to changes in nutritional abundance.</text>
</comment>
<evidence type="ECO:0000259" key="3">
    <source>
        <dbReference type="PROSITE" id="PS51880"/>
    </source>
</evidence>
<dbReference type="Pfam" id="PF13291">
    <property type="entry name" value="ACT_4"/>
    <property type="match status" value="1"/>
</dbReference>
<dbReference type="SMART" id="SM00471">
    <property type="entry name" value="HDc"/>
    <property type="match status" value="1"/>
</dbReference>
<dbReference type="InterPro" id="IPR002912">
    <property type="entry name" value="ACT_dom"/>
</dbReference>
<keyword evidence="5" id="KW-1185">Reference proteome</keyword>
<dbReference type="Pfam" id="PF04607">
    <property type="entry name" value="RelA_SpoT"/>
    <property type="match status" value="1"/>
</dbReference>
<dbReference type="Pfam" id="PF13328">
    <property type="entry name" value="HD_4"/>
    <property type="match status" value="1"/>
</dbReference>
<dbReference type="SMART" id="SM00954">
    <property type="entry name" value="RelA_SpoT"/>
    <property type="match status" value="1"/>
</dbReference>
<dbReference type="KEGG" id="cbae:COR50_08035"/>
<dbReference type="InterPro" id="IPR004095">
    <property type="entry name" value="TGS"/>
</dbReference>
<dbReference type="AlphaFoldDB" id="A0A291R0Z7"/>
<dbReference type="PANTHER" id="PTHR21262:SF31">
    <property type="entry name" value="GTP PYROPHOSPHOKINASE"/>
    <property type="match status" value="1"/>
</dbReference>